<name>A0A5S3P7R3_9RHOB</name>
<feature type="binding site" evidence="12">
    <location>
        <begin position="86"/>
        <end position="87"/>
    </location>
    <ligand>
        <name>CoA</name>
        <dbReference type="ChEBI" id="CHEBI:57287"/>
    </ligand>
</feature>
<evidence type="ECO:0000256" key="2">
    <source>
        <dbReference type="ARBA" id="ARBA00004993"/>
    </source>
</evidence>
<dbReference type="Proteomes" id="UP000309550">
    <property type="component" value="Unassembled WGS sequence"/>
</dbReference>
<evidence type="ECO:0000256" key="9">
    <source>
        <dbReference type="ARBA" id="ARBA00031996"/>
    </source>
</evidence>
<evidence type="ECO:0000256" key="7">
    <source>
        <dbReference type="ARBA" id="ARBA00023191"/>
    </source>
</evidence>
<dbReference type="InterPro" id="IPR003542">
    <property type="entry name" value="Enbac_synth_compD-like"/>
</dbReference>
<dbReference type="Pfam" id="PF17837">
    <property type="entry name" value="4PPT_N"/>
    <property type="match status" value="1"/>
</dbReference>
<evidence type="ECO:0000256" key="11">
    <source>
        <dbReference type="ARBA" id="ARBA00049191"/>
    </source>
</evidence>
<gene>
    <name evidence="16" type="ORF">FDT80_18430</name>
</gene>
<feature type="binding site" evidence="13">
    <location>
        <position position="108"/>
    </location>
    <ligand>
        <name>Mg(2+)</name>
        <dbReference type="ChEBI" id="CHEBI:18420"/>
    </ligand>
</feature>
<feature type="binding site" evidence="12">
    <location>
        <position position="152"/>
    </location>
    <ligand>
        <name>CoA</name>
        <dbReference type="ChEBI" id="CHEBI:57287"/>
    </ligand>
</feature>
<dbReference type="GO" id="GO:0005886">
    <property type="term" value="C:plasma membrane"/>
    <property type="evidence" value="ECO:0007669"/>
    <property type="project" value="TreeGrafter"/>
</dbReference>
<evidence type="ECO:0000256" key="13">
    <source>
        <dbReference type="PIRSR" id="PIRSR603542-2"/>
    </source>
</evidence>
<feature type="domain" description="4'-phosphopantetheinyl transferase N-terminal" evidence="15">
    <location>
        <begin position="31"/>
        <end position="97"/>
    </location>
</feature>
<protein>
    <recommendedName>
        <fullName evidence="5">Enterobactin synthase component D</fullName>
    </recommendedName>
    <alternativeName>
        <fullName evidence="8">4'-phosphopantetheinyl transferase EntD</fullName>
    </alternativeName>
    <alternativeName>
        <fullName evidence="9">Enterochelin synthase D</fullName>
    </alternativeName>
</protein>
<keyword evidence="13" id="KW-0460">Magnesium</keyword>
<dbReference type="UniPathway" id="UPA00017"/>
<dbReference type="GO" id="GO:0000287">
    <property type="term" value="F:magnesium ion binding"/>
    <property type="evidence" value="ECO:0007669"/>
    <property type="project" value="InterPro"/>
</dbReference>
<comment type="caution">
    <text evidence="16">The sequence shown here is derived from an EMBL/GenBank/DDBJ whole genome shotgun (WGS) entry which is preliminary data.</text>
</comment>
<dbReference type="GO" id="GO:0009239">
    <property type="term" value="P:enterobactin biosynthetic process"/>
    <property type="evidence" value="ECO:0007669"/>
    <property type="project" value="UniProtKB-UniPathway"/>
</dbReference>
<evidence type="ECO:0000256" key="1">
    <source>
        <dbReference type="ARBA" id="ARBA00003937"/>
    </source>
</evidence>
<feature type="binding site" evidence="12">
    <location>
        <position position="42"/>
    </location>
    <ligand>
        <name>CoA</name>
        <dbReference type="ChEBI" id="CHEBI:57287"/>
    </ligand>
</feature>
<comment type="pathway">
    <text evidence="2">Siderophore biosynthesis; enterobactin biosynthesis.</text>
</comment>
<dbReference type="OrthoDB" id="8210607at2"/>
<comment type="cofactor">
    <cofactor evidence="13">
        <name>Mg(2+)</name>
        <dbReference type="ChEBI" id="CHEBI:18420"/>
    </cofactor>
</comment>
<comment type="catalytic activity">
    <reaction evidence="11">
        <text>apo-[peptidyl-carrier protein] + CoA = holo-[peptidyl-carrier protein] + adenosine 3',5'-bisphosphate + H(+)</text>
        <dbReference type="Rhea" id="RHEA:46228"/>
        <dbReference type="Rhea" id="RHEA-COMP:11479"/>
        <dbReference type="Rhea" id="RHEA-COMP:11480"/>
        <dbReference type="ChEBI" id="CHEBI:15378"/>
        <dbReference type="ChEBI" id="CHEBI:29999"/>
        <dbReference type="ChEBI" id="CHEBI:57287"/>
        <dbReference type="ChEBI" id="CHEBI:58343"/>
        <dbReference type="ChEBI" id="CHEBI:64479"/>
    </reaction>
</comment>
<feature type="binding site" evidence="12">
    <location>
        <position position="50"/>
    </location>
    <ligand>
        <name>CoA</name>
        <dbReference type="ChEBI" id="CHEBI:57287"/>
    </ligand>
</feature>
<dbReference type="Pfam" id="PF01648">
    <property type="entry name" value="ACPS"/>
    <property type="match status" value="1"/>
</dbReference>
<feature type="binding site" evidence="12">
    <location>
        <position position="108"/>
    </location>
    <ligand>
        <name>CoA</name>
        <dbReference type="ChEBI" id="CHEBI:57287"/>
    </ligand>
</feature>
<dbReference type="SUPFAM" id="SSF56214">
    <property type="entry name" value="4'-phosphopantetheinyl transferase"/>
    <property type="match status" value="1"/>
</dbReference>
<evidence type="ECO:0000259" key="14">
    <source>
        <dbReference type="Pfam" id="PF01648"/>
    </source>
</evidence>
<comment type="subunit">
    <text evidence="4">EntB, EntD, EntE, and EntF form a multienzyme complex called enterobactin synthase.</text>
</comment>
<evidence type="ECO:0000256" key="8">
    <source>
        <dbReference type="ARBA" id="ARBA00029894"/>
    </source>
</evidence>
<comment type="function">
    <text evidence="1">Involved in the biosynthesis of the siderophore enterobactin (enterochelin), which is a macrocyclic trimeric lactone of N-(2,3-dihydroxybenzoyl)-serine. The serine trilactone serves as a scaffolding for the three catechol functionalities that provide hexadentate coordination for the tightly ligated iron(2+) atoms. Plays an essential role in the assembly of the enterobactin by catalyzing the transfer of the 4'-phosphopantetheine (Ppant) moiety from coenzyme A to the apo-domains of both EntB (ArCP domain) and EntF (PCP domain) to yield their holo-forms which make them competent for the activation of 2,3-dihydroxybenzoate (DHB) and L-serine, respectively.</text>
</comment>
<feature type="binding site" evidence="12">
    <location>
        <position position="156"/>
    </location>
    <ligand>
        <name>CoA</name>
        <dbReference type="ChEBI" id="CHEBI:57287"/>
    </ligand>
</feature>
<evidence type="ECO:0000256" key="5">
    <source>
        <dbReference type="ARBA" id="ARBA00019087"/>
    </source>
</evidence>
<evidence type="ECO:0000256" key="10">
    <source>
        <dbReference type="ARBA" id="ARBA00049176"/>
    </source>
</evidence>
<keyword evidence="17" id="KW-1185">Reference proteome</keyword>
<evidence type="ECO:0000313" key="16">
    <source>
        <dbReference type="EMBL" id="TMM49327.1"/>
    </source>
</evidence>
<dbReference type="InterPro" id="IPR037143">
    <property type="entry name" value="4-PPantetheinyl_Trfase_dom_sf"/>
</dbReference>
<sequence>MLDMARGVFSRRCAVAMTDPRSEYPGLWPDESLAIATARPKRRREFAAGRAAVRRAMRALDLPAAAVPQGHDRAPVWPPGTTGSISHCDMACIAVLALVGDAVSLGVDIEPDTPLEPELWPAICTPPERDRLSALPVAQRGRMAKLLFCIKEAAYKCQYPLSREIIDFDRLEVTPDLVGGTFAARFTAPTGPFGKDHVLGGRFARGGGLILAGMILPPGADRGAMANGGSPWRP</sequence>
<keyword evidence="7" id="KW-0259">Enterobactin biosynthesis</keyword>
<dbReference type="Gene3D" id="3.90.470.20">
    <property type="entry name" value="4'-phosphopantetheinyl transferase domain"/>
    <property type="match status" value="1"/>
</dbReference>
<evidence type="ECO:0000259" key="15">
    <source>
        <dbReference type="Pfam" id="PF17837"/>
    </source>
</evidence>
<evidence type="ECO:0000256" key="3">
    <source>
        <dbReference type="ARBA" id="ARBA00008342"/>
    </source>
</evidence>
<feature type="binding site" evidence="13">
    <location>
        <position position="110"/>
    </location>
    <ligand>
        <name>Mg(2+)</name>
        <dbReference type="ChEBI" id="CHEBI:18420"/>
    </ligand>
</feature>
<feature type="domain" description="4'-phosphopantetheinyl transferase" evidence="14">
    <location>
        <begin position="104"/>
        <end position="183"/>
    </location>
</feature>
<keyword evidence="13" id="KW-0479">Metal-binding</keyword>
<proteinExistence type="inferred from homology"/>
<reference evidence="16 17" key="1">
    <citation type="submission" date="2019-05" db="EMBL/GenBank/DDBJ databases">
        <title>Sulfitobacter sabulilitoris sp. nov., isolated from a marine sand.</title>
        <authorList>
            <person name="Yoon J.-H."/>
        </authorList>
    </citation>
    <scope>NUCLEOTIDE SEQUENCE [LARGE SCALE GENOMIC DNA]</scope>
    <source>
        <strain evidence="16 17">HSMS-29</strain>
    </source>
</reference>
<evidence type="ECO:0000256" key="6">
    <source>
        <dbReference type="ARBA" id="ARBA00022679"/>
    </source>
</evidence>
<dbReference type="EMBL" id="VANS01000010">
    <property type="protein sequence ID" value="TMM49327.1"/>
    <property type="molecule type" value="Genomic_DNA"/>
</dbReference>
<dbReference type="GO" id="GO:0009366">
    <property type="term" value="C:enterobactin synthetase complex"/>
    <property type="evidence" value="ECO:0007669"/>
    <property type="project" value="InterPro"/>
</dbReference>
<organism evidence="16 17">
    <name type="scientific">Sulfitobacter sabulilitoris</name>
    <dbReference type="NCBI Taxonomy" id="2562655"/>
    <lineage>
        <taxon>Bacteria</taxon>
        <taxon>Pseudomonadati</taxon>
        <taxon>Pseudomonadota</taxon>
        <taxon>Alphaproteobacteria</taxon>
        <taxon>Rhodobacterales</taxon>
        <taxon>Roseobacteraceae</taxon>
        <taxon>Sulfitobacter</taxon>
    </lineage>
</organism>
<dbReference type="PRINTS" id="PR01399">
    <property type="entry name" value="ENTSNTHTASED"/>
</dbReference>
<dbReference type="InterPro" id="IPR041354">
    <property type="entry name" value="4PPT_N"/>
</dbReference>
<feature type="binding site" evidence="13">
    <location>
        <position position="109"/>
    </location>
    <ligand>
        <name>Mg(2+)</name>
        <dbReference type="ChEBI" id="CHEBI:18420"/>
    </ligand>
</feature>
<keyword evidence="6 16" id="KW-0808">Transferase</keyword>
<dbReference type="InterPro" id="IPR008278">
    <property type="entry name" value="4-PPantetheinyl_Trfase_dom"/>
</dbReference>
<accession>A0A5S3P7R3</accession>
<dbReference type="AlphaFoldDB" id="A0A5S3P7R3"/>
<comment type="similarity">
    <text evidence="3">Belongs to the P-Pant transferase superfamily. EntD family.</text>
</comment>
<comment type="catalytic activity">
    <reaction evidence="10">
        <text>apo-[aryl-carrier protein] + CoA = holo-[aryl-carrier protein] + adenosine 3',5'-bisphosphate + H(+)</text>
        <dbReference type="Rhea" id="RHEA:48404"/>
        <dbReference type="Rhea" id="RHEA-COMP:15903"/>
        <dbReference type="Rhea" id="RHEA-COMP:17557"/>
        <dbReference type="ChEBI" id="CHEBI:15378"/>
        <dbReference type="ChEBI" id="CHEBI:29999"/>
        <dbReference type="ChEBI" id="CHEBI:57287"/>
        <dbReference type="ChEBI" id="CHEBI:58343"/>
        <dbReference type="ChEBI" id="CHEBI:64479"/>
    </reaction>
</comment>
<dbReference type="GO" id="GO:0008897">
    <property type="term" value="F:holo-[acyl-carrier-protein] synthase activity"/>
    <property type="evidence" value="ECO:0007669"/>
    <property type="project" value="InterPro"/>
</dbReference>
<dbReference type="PANTHER" id="PTHR38096">
    <property type="entry name" value="ENTEROBACTIN SYNTHASE COMPONENT D"/>
    <property type="match status" value="1"/>
</dbReference>
<evidence type="ECO:0000313" key="17">
    <source>
        <dbReference type="Proteomes" id="UP000309550"/>
    </source>
</evidence>
<evidence type="ECO:0000256" key="12">
    <source>
        <dbReference type="PIRSR" id="PIRSR603542-1"/>
    </source>
</evidence>
<dbReference type="PANTHER" id="PTHR38096:SF1">
    <property type="entry name" value="ENTEROBACTIN SYNTHASE COMPONENT D"/>
    <property type="match status" value="1"/>
</dbReference>
<evidence type="ECO:0000256" key="4">
    <source>
        <dbReference type="ARBA" id="ARBA00011503"/>
    </source>
</evidence>